<gene>
    <name evidence="1" type="ORF">SPELUC_LOCUS8168</name>
</gene>
<comment type="caution">
    <text evidence="1">The sequence shown here is derived from an EMBL/GenBank/DDBJ whole genome shotgun (WGS) entry which is preliminary data.</text>
</comment>
<name>A0ACA9NAI2_9GLOM</name>
<evidence type="ECO:0000313" key="1">
    <source>
        <dbReference type="EMBL" id="CAG8629383.1"/>
    </source>
</evidence>
<dbReference type="Proteomes" id="UP000789366">
    <property type="component" value="Unassembled WGS sequence"/>
</dbReference>
<evidence type="ECO:0000313" key="2">
    <source>
        <dbReference type="Proteomes" id="UP000789366"/>
    </source>
</evidence>
<keyword evidence="2" id="KW-1185">Reference proteome</keyword>
<organism evidence="1 2">
    <name type="scientific">Cetraspora pellucida</name>
    <dbReference type="NCBI Taxonomy" id="1433469"/>
    <lineage>
        <taxon>Eukaryota</taxon>
        <taxon>Fungi</taxon>
        <taxon>Fungi incertae sedis</taxon>
        <taxon>Mucoromycota</taxon>
        <taxon>Glomeromycotina</taxon>
        <taxon>Glomeromycetes</taxon>
        <taxon>Diversisporales</taxon>
        <taxon>Gigasporaceae</taxon>
        <taxon>Cetraspora</taxon>
    </lineage>
</organism>
<protein>
    <submittedName>
        <fullName evidence="1">5600_t:CDS:1</fullName>
    </submittedName>
</protein>
<feature type="non-terminal residue" evidence="1">
    <location>
        <position position="124"/>
    </location>
</feature>
<proteinExistence type="predicted"/>
<reference evidence="1" key="1">
    <citation type="submission" date="2021-06" db="EMBL/GenBank/DDBJ databases">
        <authorList>
            <person name="Kallberg Y."/>
            <person name="Tangrot J."/>
            <person name="Rosling A."/>
        </authorList>
    </citation>
    <scope>NUCLEOTIDE SEQUENCE</scope>
    <source>
        <strain evidence="1">28 12/20/2015</strain>
    </source>
</reference>
<dbReference type="EMBL" id="CAJVPW010011819">
    <property type="protein sequence ID" value="CAG8629383.1"/>
    <property type="molecule type" value="Genomic_DNA"/>
</dbReference>
<sequence>MVISMNNPSPKKQDVFIKAQNEWKTVKSLDKGIIECKIDGYLKAPLQPIQYAFFLFIPSLTNQSITANEASFLPVSMIELEELPLNATAQRSSLKKQNIAEDRLDELNSLLNVACNPERRHDFL</sequence>
<accession>A0ACA9NAI2</accession>